<dbReference type="AlphaFoldDB" id="A0A8K0SIZ2"/>
<evidence type="ECO:0000313" key="3">
    <source>
        <dbReference type="EMBL" id="KAH7308960.1"/>
    </source>
</evidence>
<dbReference type="InterPro" id="IPR025568">
    <property type="entry name" value="DUF4334"/>
</dbReference>
<dbReference type="Pfam" id="PF14232">
    <property type="entry name" value="DUF4334"/>
    <property type="match status" value="1"/>
</dbReference>
<reference evidence="3" key="1">
    <citation type="journal article" date="2021" name="Nat. Commun.">
        <title>Genetic determinants of endophytism in the Arabidopsis root mycobiome.</title>
        <authorList>
            <person name="Mesny F."/>
            <person name="Miyauchi S."/>
            <person name="Thiergart T."/>
            <person name="Pickel B."/>
            <person name="Atanasova L."/>
            <person name="Karlsson M."/>
            <person name="Huettel B."/>
            <person name="Barry K.W."/>
            <person name="Haridas S."/>
            <person name="Chen C."/>
            <person name="Bauer D."/>
            <person name="Andreopoulos W."/>
            <person name="Pangilinan J."/>
            <person name="LaButti K."/>
            <person name="Riley R."/>
            <person name="Lipzen A."/>
            <person name="Clum A."/>
            <person name="Drula E."/>
            <person name="Henrissat B."/>
            <person name="Kohler A."/>
            <person name="Grigoriev I.V."/>
            <person name="Martin F.M."/>
            <person name="Hacquard S."/>
        </authorList>
    </citation>
    <scope>NUCLEOTIDE SEQUENCE</scope>
    <source>
        <strain evidence="3">MPI-CAGE-CH-0235</strain>
    </source>
</reference>
<sequence>MRHSKKATASNEPSSPQQRLQSIIKANGKVQEADIAAVFDQLKPIEPEFLIGDWQGGSFDTGHPSHALLLQSNWAGKRFRSIDDVDPVMVYRDGARVWEKRAGNARIREVKFRGVVSAAMVYDTLPIIDSFRYVADDMVLGAMDSKMNGDDAGTYFFYLKRMGSKL</sequence>
<proteinExistence type="predicted"/>
<dbReference type="InterPro" id="IPR025951">
    <property type="entry name" value="GXWXG_dom"/>
</dbReference>
<gene>
    <name evidence="3" type="ORF">B0I35DRAFT_360058</name>
</gene>
<dbReference type="Gene3D" id="2.40.128.580">
    <property type="entry name" value="GXWXG domain"/>
    <property type="match status" value="1"/>
</dbReference>
<keyword evidence="4" id="KW-1185">Reference proteome</keyword>
<feature type="domain" description="DUF4334" evidence="2">
    <location>
        <begin position="103"/>
        <end position="161"/>
    </location>
</feature>
<dbReference type="OrthoDB" id="2213372at2759"/>
<evidence type="ECO:0000259" key="1">
    <source>
        <dbReference type="Pfam" id="PF14231"/>
    </source>
</evidence>
<evidence type="ECO:0000259" key="2">
    <source>
        <dbReference type="Pfam" id="PF14232"/>
    </source>
</evidence>
<protein>
    <recommendedName>
        <fullName evidence="5">GXWXG domain-containing protein</fullName>
    </recommendedName>
</protein>
<accession>A0A8K0SIZ2</accession>
<name>A0A8K0SIZ2_9HYPO</name>
<feature type="domain" description="GXWXG" evidence="1">
    <location>
        <begin position="37"/>
        <end position="93"/>
    </location>
</feature>
<dbReference type="Pfam" id="PF14231">
    <property type="entry name" value="GXWXG"/>
    <property type="match status" value="1"/>
</dbReference>
<comment type="caution">
    <text evidence="3">The sequence shown here is derived from an EMBL/GenBank/DDBJ whole genome shotgun (WGS) entry which is preliminary data.</text>
</comment>
<organism evidence="3 4">
    <name type="scientific">Stachybotrys elegans</name>
    <dbReference type="NCBI Taxonomy" id="80388"/>
    <lineage>
        <taxon>Eukaryota</taxon>
        <taxon>Fungi</taxon>
        <taxon>Dikarya</taxon>
        <taxon>Ascomycota</taxon>
        <taxon>Pezizomycotina</taxon>
        <taxon>Sordariomycetes</taxon>
        <taxon>Hypocreomycetidae</taxon>
        <taxon>Hypocreales</taxon>
        <taxon>Stachybotryaceae</taxon>
        <taxon>Stachybotrys</taxon>
    </lineage>
</organism>
<dbReference type="EMBL" id="JAGPNK010000014">
    <property type="protein sequence ID" value="KAH7308960.1"/>
    <property type="molecule type" value="Genomic_DNA"/>
</dbReference>
<dbReference type="Proteomes" id="UP000813444">
    <property type="component" value="Unassembled WGS sequence"/>
</dbReference>
<evidence type="ECO:0008006" key="5">
    <source>
        <dbReference type="Google" id="ProtNLM"/>
    </source>
</evidence>
<evidence type="ECO:0000313" key="4">
    <source>
        <dbReference type="Proteomes" id="UP000813444"/>
    </source>
</evidence>